<feature type="chain" id="PRO_5031598201" description="Carboxylic ester hydrolase" evidence="3">
    <location>
        <begin position="25"/>
        <end position="537"/>
    </location>
</feature>
<dbReference type="Gene3D" id="3.40.50.1820">
    <property type="entry name" value="alpha/beta hydrolase"/>
    <property type="match status" value="1"/>
</dbReference>
<dbReference type="InterPro" id="IPR019819">
    <property type="entry name" value="Carboxylesterase_B_CS"/>
</dbReference>
<evidence type="ECO:0000256" key="3">
    <source>
        <dbReference type="RuleBase" id="RU361235"/>
    </source>
</evidence>
<evidence type="ECO:0000256" key="1">
    <source>
        <dbReference type="ARBA" id="ARBA00005964"/>
    </source>
</evidence>
<dbReference type="InterPro" id="IPR002018">
    <property type="entry name" value="CarbesteraseB"/>
</dbReference>
<dbReference type="InterPro" id="IPR019826">
    <property type="entry name" value="Carboxylesterase_B_AS"/>
</dbReference>
<dbReference type="AlphaFoldDB" id="A0A7X1FAX3"/>
<comment type="similarity">
    <text evidence="1 3">Belongs to the type-B carboxylesterase/lipase family.</text>
</comment>
<evidence type="ECO:0000259" key="4">
    <source>
        <dbReference type="Pfam" id="PF00135"/>
    </source>
</evidence>
<evidence type="ECO:0000256" key="2">
    <source>
        <dbReference type="ARBA" id="ARBA00022801"/>
    </source>
</evidence>
<keyword evidence="2 3" id="KW-0378">Hydrolase</keyword>
<dbReference type="PROSITE" id="PS00941">
    <property type="entry name" value="CARBOXYLESTERASE_B_2"/>
    <property type="match status" value="1"/>
</dbReference>
<dbReference type="InterPro" id="IPR050309">
    <property type="entry name" value="Type-B_Carboxylest/Lipase"/>
</dbReference>
<protein>
    <recommendedName>
        <fullName evidence="3">Carboxylic ester hydrolase</fullName>
        <ecNumber evidence="3">3.1.1.-</ecNumber>
    </recommendedName>
</protein>
<dbReference type="EC" id="3.1.1.-" evidence="3"/>
<dbReference type="EMBL" id="JACLAU010000059">
    <property type="protein sequence ID" value="MBC2653581.1"/>
    <property type="molecule type" value="Genomic_DNA"/>
</dbReference>
<dbReference type="PANTHER" id="PTHR11559">
    <property type="entry name" value="CARBOXYLESTERASE"/>
    <property type="match status" value="1"/>
</dbReference>
<accession>A0A7X1FAX3</accession>
<evidence type="ECO:0000313" key="5">
    <source>
        <dbReference type="EMBL" id="MBC2653581.1"/>
    </source>
</evidence>
<dbReference type="Pfam" id="PF00135">
    <property type="entry name" value="COesterase"/>
    <property type="match status" value="1"/>
</dbReference>
<dbReference type="GO" id="GO:0016787">
    <property type="term" value="F:hydrolase activity"/>
    <property type="evidence" value="ECO:0007669"/>
    <property type="project" value="UniProtKB-KW"/>
</dbReference>
<feature type="domain" description="Carboxylesterase type B" evidence="4">
    <location>
        <begin position="31"/>
        <end position="509"/>
    </location>
</feature>
<name>A0A7X1FAX3_9SPHN</name>
<organism evidence="5 6">
    <name type="scientific">Novosphingobium aerophilum</name>
    <dbReference type="NCBI Taxonomy" id="2839843"/>
    <lineage>
        <taxon>Bacteria</taxon>
        <taxon>Pseudomonadati</taxon>
        <taxon>Pseudomonadota</taxon>
        <taxon>Alphaproteobacteria</taxon>
        <taxon>Sphingomonadales</taxon>
        <taxon>Sphingomonadaceae</taxon>
        <taxon>Novosphingobium</taxon>
    </lineage>
</organism>
<proteinExistence type="inferred from homology"/>
<dbReference type="RefSeq" id="WP_185684955.1">
    <property type="nucleotide sequence ID" value="NZ_JACLAU010000059.1"/>
</dbReference>
<comment type="caution">
    <text evidence="5">The sequence shown here is derived from an EMBL/GenBank/DDBJ whole genome shotgun (WGS) entry which is preliminary data.</text>
</comment>
<dbReference type="PROSITE" id="PS00122">
    <property type="entry name" value="CARBOXYLESTERASE_B_1"/>
    <property type="match status" value="1"/>
</dbReference>
<keyword evidence="6" id="KW-1185">Reference proteome</keyword>
<feature type="signal peptide" evidence="3">
    <location>
        <begin position="1"/>
        <end position="24"/>
    </location>
</feature>
<evidence type="ECO:0000313" key="6">
    <source>
        <dbReference type="Proteomes" id="UP000520156"/>
    </source>
</evidence>
<dbReference type="Proteomes" id="UP000520156">
    <property type="component" value="Unassembled WGS sequence"/>
</dbReference>
<reference evidence="5 6" key="1">
    <citation type="submission" date="2020-08" db="EMBL/GenBank/DDBJ databases">
        <title>The genome sequence of Novosphingobium flavum 4Y4.</title>
        <authorList>
            <person name="Liu Y."/>
        </authorList>
    </citation>
    <scope>NUCLEOTIDE SEQUENCE [LARGE SCALE GENOMIC DNA]</scope>
    <source>
        <strain evidence="5 6">4Y4</strain>
    </source>
</reference>
<keyword evidence="3" id="KW-0732">Signal</keyword>
<sequence length="537" mass="57041">MASHRLTLLAAVAAMLLPSTHAVAAGPAGPATVRIDTGPVEGRTLSSGVTAYLGIPYAAPPVRELRWREPQPVQPWTDVFHADRFGPQCMQPQRNPLGNQYSGAEITSEDCLTLNVWTRSGLKRAPVIVYIHGGGFFIGASSMALYGGETVAREGGVFVNLNYRLGVLGFMAHPELSAETPDKTSGNYGFLDQIAALQWVKRNIARFGGDPDNVTIAGQSAGSMSVLALQASPLAKGLFHRAVGMSGATMGGPIGLGTLAAAEAEGVKLQAYLKAKSLADLRNVPADRLQLPRVPGGPTVGASVDGRVLTDQPEAVFARSAQNDVPLLLGFAKDESFGGIGAVAGLDDYRAKVATRFGDRAGEFLALYPAASDAEAKAQATAADRDATMALAMSAWATAQTRHGKAPVYSYEFARAHSYAPGVTFSDLDPATAGAYHTSEVPFWLGTLDSFNRYRHTRDWTPADRAFSRAMTRALVSFARTGKPISADMTWPTFDPAKPRLVLLGATMAEASWPDERKFAFFRSVARQPATGGALRD</sequence>
<gene>
    <name evidence="5" type="ORF">H7F49_18020</name>
</gene>
<dbReference type="InterPro" id="IPR029058">
    <property type="entry name" value="AB_hydrolase_fold"/>
</dbReference>
<dbReference type="SUPFAM" id="SSF53474">
    <property type="entry name" value="alpha/beta-Hydrolases"/>
    <property type="match status" value="1"/>
</dbReference>